<name>A0A6A6M2G4_HEVBR</name>
<evidence type="ECO:0000313" key="7">
    <source>
        <dbReference type="EMBL" id="KAF2306805.1"/>
    </source>
</evidence>
<dbReference type="AlphaFoldDB" id="A0A6A6M2G4"/>
<dbReference type="InterPro" id="IPR005508">
    <property type="entry name" value="At2g31720-like"/>
</dbReference>
<dbReference type="PANTHER" id="PTHR31541">
    <property type="entry name" value="B3 DOMAIN PLANT PROTEIN-RELATED"/>
    <property type="match status" value="1"/>
</dbReference>
<evidence type="ECO:0000256" key="2">
    <source>
        <dbReference type="ARBA" id="ARBA00023015"/>
    </source>
</evidence>
<evidence type="ECO:0000256" key="1">
    <source>
        <dbReference type="ARBA" id="ARBA00004123"/>
    </source>
</evidence>
<sequence length="355" mass="40500">MAFSSSYSDGEGRKESDGDLLTPEDLKLRNVDTNKKVTLSEALLVVAETASVKWEDEERKKRVEMAKTQRLLREKALKKPIDLAVEKKGIAIENREFTGKKLMGGAIKVGKELNEKKNGSINTALKRRNLGCEKDKNWENDQERRKKHRKGSSERETGKVKGSMPVTPPELPQEFKEKIKEMHGTEVQLVITKTITNTDRKDAQGRLSMPKRQILCEFLKEDEREKLEKNEDMKVKIMIDPNLKLSDMIFKRWNMRKPKGNTSTSFVFRTHWNDLRKKIGVKSGELIQVWSFRVEEKLYFALIRVEEEERMNNPDTSEASGATVSIPNNSPGSCITQAGDSESAASTSESENDEH</sequence>
<keyword evidence="8" id="KW-1185">Reference proteome</keyword>
<dbReference type="EMBL" id="JAAGAX010000008">
    <property type="protein sequence ID" value="KAF2306805.1"/>
    <property type="molecule type" value="Genomic_DNA"/>
</dbReference>
<proteinExistence type="predicted"/>
<comment type="caution">
    <text evidence="7">The sequence shown here is derived from an EMBL/GenBank/DDBJ whole genome shotgun (WGS) entry which is preliminary data.</text>
</comment>
<comment type="subcellular location">
    <subcellularLocation>
        <location evidence="1">Nucleus</location>
    </subcellularLocation>
</comment>
<feature type="region of interest" description="Disordered" evidence="6">
    <location>
        <begin position="310"/>
        <end position="355"/>
    </location>
</feature>
<keyword evidence="3" id="KW-0238">DNA-binding</keyword>
<gene>
    <name evidence="7" type="ORF">GH714_021551</name>
</gene>
<evidence type="ECO:0008006" key="9">
    <source>
        <dbReference type="Google" id="ProtNLM"/>
    </source>
</evidence>
<evidence type="ECO:0000256" key="5">
    <source>
        <dbReference type="ARBA" id="ARBA00023242"/>
    </source>
</evidence>
<feature type="region of interest" description="Disordered" evidence="6">
    <location>
        <begin position="1"/>
        <end position="23"/>
    </location>
</feature>
<accession>A0A6A6M2G4</accession>
<dbReference type="SUPFAM" id="SSF101936">
    <property type="entry name" value="DNA-binding pseudobarrel domain"/>
    <property type="match status" value="1"/>
</dbReference>
<feature type="compositionally biased region" description="Basic and acidic residues" evidence="6">
    <location>
        <begin position="133"/>
        <end position="144"/>
    </location>
</feature>
<feature type="compositionally biased region" description="Polar residues" evidence="6">
    <location>
        <begin position="313"/>
        <end position="340"/>
    </location>
</feature>
<evidence type="ECO:0000256" key="6">
    <source>
        <dbReference type="SAM" id="MobiDB-lite"/>
    </source>
</evidence>
<evidence type="ECO:0000256" key="4">
    <source>
        <dbReference type="ARBA" id="ARBA00023163"/>
    </source>
</evidence>
<protein>
    <recommendedName>
        <fullName evidence="9">TF-B3 domain-containing protein</fullName>
    </recommendedName>
</protein>
<dbReference type="Gene3D" id="2.40.330.10">
    <property type="entry name" value="DNA-binding pseudobarrel domain"/>
    <property type="match status" value="1"/>
</dbReference>
<dbReference type="GO" id="GO:0003677">
    <property type="term" value="F:DNA binding"/>
    <property type="evidence" value="ECO:0007669"/>
    <property type="project" value="UniProtKB-KW"/>
</dbReference>
<organism evidence="7 8">
    <name type="scientific">Hevea brasiliensis</name>
    <name type="common">Para rubber tree</name>
    <name type="synonym">Siphonia brasiliensis</name>
    <dbReference type="NCBI Taxonomy" id="3981"/>
    <lineage>
        <taxon>Eukaryota</taxon>
        <taxon>Viridiplantae</taxon>
        <taxon>Streptophyta</taxon>
        <taxon>Embryophyta</taxon>
        <taxon>Tracheophyta</taxon>
        <taxon>Spermatophyta</taxon>
        <taxon>Magnoliopsida</taxon>
        <taxon>eudicotyledons</taxon>
        <taxon>Gunneridae</taxon>
        <taxon>Pentapetalae</taxon>
        <taxon>rosids</taxon>
        <taxon>fabids</taxon>
        <taxon>Malpighiales</taxon>
        <taxon>Euphorbiaceae</taxon>
        <taxon>Crotonoideae</taxon>
        <taxon>Micrandreae</taxon>
        <taxon>Hevea</taxon>
    </lineage>
</organism>
<dbReference type="GO" id="GO:0005634">
    <property type="term" value="C:nucleus"/>
    <property type="evidence" value="ECO:0007669"/>
    <property type="project" value="UniProtKB-SubCell"/>
</dbReference>
<dbReference type="InterPro" id="IPR015300">
    <property type="entry name" value="DNA-bd_pseudobarrel_sf"/>
</dbReference>
<keyword evidence="2" id="KW-0805">Transcription regulation</keyword>
<reference evidence="7 8" key="1">
    <citation type="journal article" date="2020" name="Mol. Plant">
        <title>The Chromosome-Based Rubber Tree Genome Provides New Insights into Spurge Genome Evolution and Rubber Biosynthesis.</title>
        <authorList>
            <person name="Liu J."/>
            <person name="Shi C."/>
            <person name="Shi C.C."/>
            <person name="Li W."/>
            <person name="Zhang Q.J."/>
            <person name="Zhang Y."/>
            <person name="Li K."/>
            <person name="Lu H.F."/>
            <person name="Shi C."/>
            <person name="Zhu S.T."/>
            <person name="Xiao Z.Y."/>
            <person name="Nan H."/>
            <person name="Yue Y."/>
            <person name="Zhu X.G."/>
            <person name="Wu Y."/>
            <person name="Hong X.N."/>
            <person name="Fan G.Y."/>
            <person name="Tong Y."/>
            <person name="Zhang D."/>
            <person name="Mao C.L."/>
            <person name="Liu Y.L."/>
            <person name="Hao S.J."/>
            <person name="Liu W.Q."/>
            <person name="Lv M.Q."/>
            <person name="Zhang H.B."/>
            <person name="Liu Y."/>
            <person name="Hu-Tang G.R."/>
            <person name="Wang J.P."/>
            <person name="Wang J.H."/>
            <person name="Sun Y.H."/>
            <person name="Ni S.B."/>
            <person name="Chen W.B."/>
            <person name="Zhang X.C."/>
            <person name="Jiao Y.N."/>
            <person name="Eichler E.E."/>
            <person name="Li G.H."/>
            <person name="Liu X."/>
            <person name="Gao L.Z."/>
        </authorList>
    </citation>
    <scope>NUCLEOTIDE SEQUENCE [LARGE SCALE GENOMIC DNA]</scope>
    <source>
        <strain evidence="8">cv. GT1</strain>
        <tissue evidence="7">Leaf</tissue>
    </source>
</reference>
<dbReference type="Pfam" id="PF03754">
    <property type="entry name" value="At2g31720-like"/>
    <property type="match status" value="1"/>
</dbReference>
<keyword evidence="5" id="KW-0539">Nucleus</keyword>
<dbReference type="Proteomes" id="UP000467840">
    <property type="component" value="Chromosome 9"/>
</dbReference>
<keyword evidence="4" id="KW-0804">Transcription</keyword>
<feature type="region of interest" description="Disordered" evidence="6">
    <location>
        <begin position="133"/>
        <end position="171"/>
    </location>
</feature>
<evidence type="ECO:0000313" key="8">
    <source>
        <dbReference type="Proteomes" id="UP000467840"/>
    </source>
</evidence>
<evidence type="ECO:0000256" key="3">
    <source>
        <dbReference type="ARBA" id="ARBA00023125"/>
    </source>
</evidence>
<dbReference type="PANTHER" id="PTHR31541:SF57">
    <property type="entry name" value="TF-B3 DOMAIN-CONTAINING PROTEIN"/>
    <property type="match status" value="1"/>
</dbReference>